<dbReference type="InterPro" id="IPR050121">
    <property type="entry name" value="Cytochrome_P450_monoxygenase"/>
</dbReference>
<keyword evidence="3 5" id="KW-0479">Metal-binding</keyword>
<dbReference type="GeneID" id="63834328"/>
<dbReference type="Gene3D" id="1.10.630.10">
    <property type="entry name" value="Cytochrome P450"/>
    <property type="match status" value="1"/>
</dbReference>
<dbReference type="EMBL" id="MU032347">
    <property type="protein sequence ID" value="KAF3765993.1"/>
    <property type="molecule type" value="Genomic_DNA"/>
</dbReference>
<evidence type="ECO:0000313" key="9">
    <source>
        <dbReference type="EMBL" id="KAF3765993.1"/>
    </source>
</evidence>
<dbReference type="GO" id="GO:0020037">
    <property type="term" value="F:heme binding"/>
    <property type="evidence" value="ECO:0007669"/>
    <property type="project" value="InterPro"/>
</dbReference>
<evidence type="ECO:0000256" key="7">
    <source>
        <dbReference type="SAM" id="MobiDB-lite"/>
    </source>
</evidence>
<reference evidence="9" key="1">
    <citation type="journal article" date="2020" name="Phytopathology">
        <title>Genome sequence of the chestnut blight fungus Cryphonectria parasitica EP155: A fundamental resource for an archetypical invasive plant pathogen.</title>
        <authorList>
            <person name="Crouch J.A."/>
            <person name="Dawe A."/>
            <person name="Aerts A."/>
            <person name="Barry K."/>
            <person name="Churchill A.C.L."/>
            <person name="Grimwood J."/>
            <person name="Hillman B."/>
            <person name="Milgroom M.G."/>
            <person name="Pangilinan J."/>
            <person name="Smith M."/>
            <person name="Salamov A."/>
            <person name="Schmutz J."/>
            <person name="Yadav J."/>
            <person name="Grigoriev I.V."/>
            <person name="Nuss D."/>
        </authorList>
    </citation>
    <scope>NUCLEOTIDE SEQUENCE</scope>
    <source>
        <strain evidence="9">EP155</strain>
    </source>
</reference>
<dbReference type="InterPro" id="IPR002401">
    <property type="entry name" value="Cyt_P450_E_grp-I"/>
</dbReference>
<dbReference type="GO" id="GO:0004497">
    <property type="term" value="F:monooxygenase activity"/>
    <property type="evidence" value="ECO:0007669"/>
    <property type="project" value="UniProtKB-KW"/>
</dbReference>
<dbReference type="PANTHER" id="PTHR24305:SF190">
    <property type="entry name" value="P450, PUTATIVE (EUROFUNG)-RELATED"/>
    <property type="match status" value="1"/>
</dbReference>
<feature type="region of interest" description="Disordered" evidence="7">
    <location>
        <begin position="275"/>
        <end position="307"/>
    </location>
</feature>
<evidence type="ECO:0000256" key="6">
    <source>
        <dbReference type="RuleBase" id="RU000461"/>
    </source>
</evidence>
<keyword evidence="8" id="KW-0812">Transmembrane</keyword>
<dbReference type="PANTHER" id="PTHR24305">
    <property type="entry name" value="CYTOCHROME P450"/>
    <property type="match status" value="1"/>
</dbReference>
<evidence type="ECO:0000256" key="3">
    <source>
        <dbReference type="ARBA" id="ARBA00022723"/>
    </source>
</evidence>
<keyword evidence="8" id="KW-1133">Transmembrane helix</keyword>
<keyword evidence="6" id="KW-0503">Monooxygenase</keyword>
<gene>
    <name evidence="9" type="ORF">M406DRAFT_257895</name>
</gene>
<keyword evidence="2 5" id="KW-0349">Heme</keyword>
<protein>
    <submittedName>
        <fullName evidence="9">Cytochrome P450</fullName>
    </submittedName>
</protein>
<dbReference type="PRINTS" id="PR00385">
    <property type="entry name" value="P450"/>
</dbReference>
<feature type="transmembrane region" description="Helical" evidence="8">
    <location>
        <begin position="6"/>
        <end position="29"/>
    </location>
</feature>
<dbReference type="FunFam" id="1.10.630.10:FF:000050">
    <property type="entry name" value="Cytochrome P450 monooxygenase"/>
    <property type="match status" value="1"/>
</dbReference>
<sequence>MISSSLVIKGVLVLFVLYILYTVIWEVFFSPLRRIPGPHAARFTRLWYFTRVANANFQHENTTLHRKYGPLVRITPSHVSIDDPSAIKTIYGIGARFPKSDWYQGSRAPGKRVVTTLFSEQDIKVHAESRKQFQNVYSMSSLVSYETFVDECADLFAQRLDEMAARGARGGGGGGGDRVDMAHWFQAYAFDVIACITFGGRFGFLDAGEDIRGMMAQLHDVMRYASLVGIFPRVHDWIFYPSARLGLFGSAGRVAHMDFVRRRMAVREEERKLHGGIHKARAERGSSSSGSTPRDFTDRLWDRHDENPDKTTKDHIFMVGLSNITAGSDTTASTLSGLLYHLLVNPRVLARLEDEIMGFATSGKLSERPTFDETRQMPYLDAVVKEALRLHSAVGLPLWRVVPEGGVEVAGHFLPAGTNVGVNAWTAHRNEEVWGRDAEVFRPERWLEAQAEADVGGNKARLQRMEAYYLPFGLGSRTCIGRHISILEISKLVPRLLRDFAFELARPGEEMQCEDFWFVLPKSLAVKVRRRSTSNET</sequence>
<dbReference type="CDD" id="cd11060">
    <property type="entry name" value="CYP57A1-like"/>
    <property type="match status" value="1"/>
</dbReference>
<keyword evidence="4 5" id="KW-0408">Iron</keyword>
<name>A0A9P5CPB2_CRYP1</name>
<evidence type="ECO:0000313" key="10">
    <source>
        <dbReference type="Proteomes" id="UP000803844"/>
    </source>
</evidence>
<comment type="similarity">
    <text evidence="6">Belongs to the cytochrome P450 family.</text>
</comment>
<dbReference type="PROSITE" id="PS00086">
    <property type="entry name" value="CYTOCHROME_P450"/>
    <property type="match status" value="1"/>
</dbReference>
<evidence type="ECO:0000256" key="5">
    <source>
        <dbReference type="PIRSR" id="PIRSR602401-1"/>
    </source>
</evidence>
<keyword evidence="10" id="KW-1185">Reference proteome</keyword>
<proteinExistence type="inferred from homology"/>
<feature type="compositionally biased region" description="Basic and acidic residues" evidence="7">
    <location>
        <begin position="295"/>
        <end position="307"/>
    </location>
</feature>
<keyword evidence="6" id="KW-0560">Oxidoreductase</keyword>
<dbReference type="PRINTS" id="PR00463">
    <property type="entry name" value="EP450I"/>
</dbReference>
<dbReference type="RefSeq" id="XP_040776954.1">
    <property type="nucleotide sequence ID" value="XM_040917199.1"/>
</dbReference>
<dbReference type="InterPro" id="IPR036396">
    <property type="entry name" value="Cyt_P450_sf"/>
</dbReference>
<feature type="binding site" description="axial binding residue" evidence="5">
    <location>
        <position position="479"/>
    </location>
    <ligand>
        <name>heme</name>
        <dbReference type="ChEBI" id="CHEBI:30413"/>
    </ligand>
    <ligandPart>
        <name>Fe</name>
        <dbReference type="ChEBI" id="CHEBI:18248"/>
    </ligandPart>
</feature>
<dbReference type="OrthoDB" id="3934656at2759"/>
<evidence type="ECO:0000256" key="4">
    <source>
        <dbReference type="ARBA" id="ARBA00023004"/>
    </source>
</evidence>
<dbReference type="InterPro" id="IPR001128">
    <property type="entry name" value="Cyt_P450"/>
</dbReference>
<comment type="caution">
    <text evidence="9">The sequence shown here is derived from an EMBL/GenBank/DDBJ whole genome shotgun (WGS) entry which is preliminary data.</text>
</comment>
<dbReference type="Pfam" id="PF00067">
    <property type="entry name" value="p450"/>
    <property type="match status" value="1"/>
</dbReference>
<evidence type="ECO:0000256" key="8">
    <source>
        <dbReference type="SAM" id="Phobius"/>
    </source>
</evidence>
<evidence type="ECO:0000256" key="1">
    <source>
        <dbReference type="ARBA" id="ARBA00001971"/>
    </source>
</evidence>
<dbReference type="InterPro" id="IPR017972">
    <property type="entry name" value="Cyt_P450_CS"/>
</dbReference>
<evidence type="ECO:0000256" key="2">
    <source>
        <dbReference type="ARBA" id="ARBA00022617"/>
    </source>
</evidence>
<dbReference type="GO" id="GO:0016705">
    <property type="term" value="F:oxidoreductase activity, acting on paired donors, with incorporation or reduction of molecular oxygen"/>
    <property type="evidence" value="ECO:0007669"/>
    <property type="project" value="InterPro"/>
</dbReference>
<dbReference type="GO" id="GO:0005506">
    <property type="term" value="F:iron ion binding"/>
    <property type="evidence" value="ECO:0007669"/>
    <property type="project" value="InterPro"/>
</dbReference>
<organism evidence="9 10">
    <name type="scientific">Cryphonectria parasitica (strain ATCC 38755 / EP155)</name>
    <dbReference type="NCBI Taxonomy" id="660469"/>
    <lineage>
        <taxon>Eukaryota</taxon>
        <taxon>Fungi</taxon>
        <taxon>Dikarya</taxon>
        <taxon>Ascomycota</taxon>
        <taxon>Pezizomycotina</taxon>
        <taxon>Sordariomycetes</taxon>
        <taxon>Sordariomycetidae</taxon>
        <taxon>Diaporthales</taxon>
        <taxon>Cryphonectriaceae</taxon>
        <taxon>Cryphonectria-Endothia species complex</taxon>
        <taxon>Cryphonectria</taxon>
    </lineage>
</organism>
<keyword evidence="8" id="KW-0472">Membrane</keyword>
<comment type="cofactor">
    <cofactor evidence="1 5">
        <name>heme</name>
        <dbReference type="ChEBI" id="CHEBI:30413"/>
    </cofactor>
</comment>
<dbReference type="SUPFAM" id="SSF48264">
    <property type="entry name" value="Cytochrome P450"/>
    <property type="match status" value="1"/>
</dbReference>
<dbReference type="Proteomes" id="UP000803844">
    <property type="component" value="Unassembled WGS sequence"/>
</dbReference>
<dbReference type="AlphaFoldDB" id="A0A9P5CPB2"/>
<accession>A0A9P5CPB2</accession>